<keyword evidence="3 5" id="KW-0802">TPR repeat</keyword>
<feature type="repeat" description="TPR" evidence="5">
    <location>
        <begin position="717"/>
        <end position="750"/>
    </location>
</feature>
<evidence type="ECO:0000256" key="6">
    <source>
        <dbReference type="SAM" id="MobiDB-lite"/>
    </source>
</evidence>
<evidence type="ECO:0000256" key="1">
    <source>
        <dbReference type="ARBA" id="ARBA00002550"/>
    </source>
</evidence>
<dbReference type="GO" id="GO:0005886">
    <property type="term" value="C:plasma membrane"/>
    <property type="evidence" value="ECO:0007669"/>
    <property type="project" value="TreeGrafter"/>
</dbReference>
<evidence type="ECO:0000256" key="3">
    <source>
        <dbReference type="ARBA" id="ARBA00022803"/>
    </source>
</evidence>
<protein>
    <submittedName>
        <fullName evidence="8">Tetratricopeptide repeat protein 7B</fullName>
    </submittedName>
</protein>
<dbReference type="PANTHER" id="PTHR23083">
    <property type="entry name" value="TETRATRICOPEPTIDE REPEAT PROTEIN, TPR"/>
    <property type="match status" value="1"/>
</dbReference>
<keyword evidence="2" id="KW-0677">Repeat</keyword>
<sequence length="865" mass="96216">MAQKGVKNTSSLSRPDNEVEAKREAGEWKRVLDLLEPIKGKGSSQAEPLMNFLYGESKLESWLEDHQPTEKHISKAKSALLDVKKTILLCLSQSGDASGLQTDAHILLAKIYYASALYEEALEELDKSRFEQIETVAYTVRNYQLMAEGYAMKAHCIEKVGRSWRGTSGKSEKERRQEAIRCYQKAADLGVSYFQAHEKLLLGSTPNATLASSSGSSHSPHPLYGIPPNGEKKRCSSLLDFAIRRGPILLMEDGQVEEALKRIHWLLRTHETQLFAPIRLHLSRRLAELLLQNKWRPALSPPGDSLGKPKFYTGGKIFNPVNLWEDIFLILLLAEIMVVREGVLNQTPEFVEARKLANLNASWIFDLLAMAAARWNQYTLINESLEKALKFSFEECHIWTQSGLSLHASGVNNRRSCQTLVEAAKLSKRPTSLLLLAAQENYSRLRIKEGLDLVELAKTKEQGGSQRLLSKVLLYEGIGHFLKSYEQSTTQQRSKELEDALAALQSAAELDPMDYLVLHWLARTYAWAHNSNEAFAVAVKALRAFPFHLPTLQLIVLLLSAQKNNYDALAVVEEALDEYPEHLGFLQLKAALEEKTSGPETSLGTLKQMLIIWKQLFDDGNLFMRSESPESRHPGGGGGGGGNTGTLQLPSPTDKESVSMASFRGGTSIAGSSTNTATFAGQLRADAALSEIASSMSVHGSLMQLLHASDMAWSAQINIWLRLTDMYLKLEQPTQASSSLEEAAQISPNHPDVLFYRGQVAESQGDYKEARRAYESGVAVCPTHIKSLQSLALMQHYFGSHRLAEKTLQDALKLDPYDYFTWYNLGKVLEILDENSEAGDCMATALEIESIVPILPYSTIPICFD</sequence>
<evidence type="ECO:0000256" key="5">
    <source>
        <dbReference type="PROSITE-ProRule" id="PRU00339"/>
    </source>
</evidence>
<dbReference type="InterPro" id="IPR045819">
    <property type="entry name" value="TTC7_N"/>
</dbReference>
<dbReference type="SMART" id="SM00028">
    <property type="entry name" value="TPR"/>
    <property type="match status" value="6"/>
</dbReference>
<dbReference type="InterPro" id="IPR013105">
    <property type="entry name" value="TPR_2"/>
</dbReference>
<accession>A0A1D2MQH6</accession>
<dbReference type="GO" id="GO:0046854">
    <property type="term" value="P:phosphatidylinositol phosphate biosynthetic process"/>
    <property type="evidence" value="ECO:0007669"/>
    <property type="project" value="TreeGrafter"/>
</dbReference>
<comment type="function">
    <text evidence="1">Involved in endocytosis.</text>
</comment>
<dbReference type="InterPro" id="IPR011990">
    <property type="entry name" value="TPR-like_helical_dom_sf"/>
</dbReference>
<feature type="compositionally biased region" description="Polar residues" evidence="6">
    <location>
        <begin position="1"/>
        <end position="14"/>
    </location>
</feature>
<feature type="region of interest" description="Disordered" evidence="6">
    <location>
        <begin position="624"/>
        <end position="659"/>
    </location>
</feature>
<organism evidence="8 9">
    <name type="scientific">Orchesella cincta</name>
    <name type="common">Springtail</name>
    <name type="synonym">Podura cincta</name>
    <dbReference type="NCBI Taxonomy" id="48709"/>
    <lineage>
        <taxon>Eukaryota</taxon>
        <taxon>Metazoa</taxon>
        <taxon>Ecdysozoa</taxon>
        <taxon>Arthropoda</taxon>
        <taxon>Hexapoda</taxon>
        <taxon>Collembola</taxon>
        <taxon>Entomobryomorpha</taxon>
        <taxon>Entomobryoidea</taxon>
        <taxon>Orchesellidae</taxon>
        <taxon>Orchesellinae</taxon>
        <taxon>Orchesella</taxon>
    </lineage>
</organism>
<dbReference type="InterPro" id="IPR051722">
    <property type="entry name" value="Endocytosis_PI4K-reg_protein"/>
</dbReference>
<comment type="similarity">
    <text evidence="4">Belongs to the YPP1 family.</text>
</comment>
<dbReference type="EMBL" id="LJIJ01000689">
    <property type="protein sequence ID" value="ODM95293.1"/>
    <property type="molecule type" value="Genomic_DNA"/>
</dbReference>
<evidence type="ECO:0000256" key="2">
    <source>
        <dbReference type="ARBA" id="ARBA00022737"/>
    </source>
</evidence>
<gene>
    <name evidence="8" type="ORF">Ocin01_11388</name>
</gene>
<dbReference type="OMA" id="EYYLACQ"/>
<dbReference type="InterPro" id="IPR019734">
    <property type="entry name" value="TPR_rpt"/>
</dbReference>
<comment type="caution">
    <text evidence="8">The sequence shown here is derived from an EMBL/GenBank/DDBJ whole genome shotgun (WGS) entry which is preliminary data.</text>
</comment>
<dbReference type="SUPFAM" id="SSF48452">
    <property type="entry name" value="TPR-like"/>
    <property type="match status" value="4"/>
</dbReference>
<name>A0A1D2MQH6_ORCCI</name>
<keyword evidence="9" id="KW-1185">Reference proteome</keyword>
<feature type="compositionally biased region" description="Gly residues" evidence="6">
    <location>
        <begin position="634"/>
        <end position="644"/>
    </location>
</feature>
<feature type="region of interest" description="Disordered" evidence="6">
    <location>
        <begin position="1"/>
        <end position="23"/>
    </location>
</feature>
<dbReference type="AlphaFoldDB" id="A0A1D2MQH6"/>
<evidence type="ECO:0000313" key="8">
    <source>
        <dbReference type="EMBL" id="ODM95293.1"/>
    </source>
</evidence>
<dbReference type="OrthoDB" id="29013at2759"/>
<reference evidence="8 9" key="1">
    <citation type="journal article" date="2016" name="Genome Biol. Evol.">
        <title>Gene Family Evolution Reflects Adaptation to Soil Environmental Stressors in the Genome of the Collembolan Orchesella cincta.</title>
        <authorList>
            <person name="Faddeeva-Vakhrusheva A."/>
            <person name="Derks M.F."/>
            <person name="Anvar S.Y."/>
            <person name="Agamennone V."/>
            <person name="Suring W."/>
            <person name="Smit S."/>
            <person name="van Straalen N.M."/>
            <person name="Roelofs D."/>
        </authorList>
    </citation>
    <scope>NUCLEOTIDE SEQUENCE [LARGE SCALE GENOMIC DNA]</scope>
    <source>
        <tissue evidence="8">Mixed pool</tissue>
    </source>
</reference>
<dbReference type="GO" id="GO:0072659">
    <property type="term" value="P:protein localization to plasma membrane"/>
    <property type="evidence" value="ECO:0007669"/>
    <property type="project" value="TreeGrafter"/>
</dbReference>
<dbReference type="Pfam" id="PF07719">
    <property type="entry name" value="TPR_2"/>
    <property type="match status" value="1"/>
</dbReference>
<dbReference type="Gene3D" id="1.25.40.10">
    <property type="entry name" value="Tetratricopeptide repeat domain"/>
    <property type="match status" value="2"/>
</dbReference>
<dbReference type="PROSITE" id="PS50005">
    <property type="entry name" value="TPR"/>
    <property type="match status" value="2"/>
</dbReference>
<dbReference type="PANTHER" id="PTHR23083:SF464">
    <property type="entry name" value="TETRATRICOPEPTIDE REPEAT DOMAIN 7, ISOFORM A"/>
    <property type="match status" value="1"/>
</dbReference>
<evidence type="ECO:0000259" key="7">
    <source>
        <dbReference type="Pfam" id="PF19440"/>
    </source>
</evidence>
<evidence type="ECO:0000313" key="9">
    <source>
        <dbReference type="Proteomes" id="UP000094527"/>
    </source>
</evidence>
<evidence type="ECO:0000256" key="4">
    <source>
        <dbReference type="ARBA" id="ARBA00038251"/>
    </source>
</evidence>
<proteinExistence type="inferred from homology"/>
<dbReference type="Pfam" id="PF19440">
    <property type="entry name" value="TTC7_N"/>
    <property type="match status" value="1"/>
</dbReference>
<feature type="domain" description="Tetratricopeptide repeat protein 7 N-terminal" evidence="7">
    <location>
        <begin position="11"/>
        <end position="385"/>
    </location>
</feature>
<feature type="repeat" description="TPR" evidence="5">
    <location>
        <begin position="751"/>
        <end position="784"/>
    </location>
</feature>
<dbReference type="STRING" id="48709.A0A1D2MQH6"/>
<dbReference type="Proteomes" id="UP000094527">
    <property type="component" value="Unassembled WGS sequence"/>
</dbReference>